<reference evidence="2 3" key="1">
    <citation type="journal article" date="2019" name="Int. J. Syst. Evol. Microbiol.">
        <title>The Global Catalogue of Microorganisms (GCM) 10K type strain sequencing project: providing services to taxonomists for standard genome sequencing and annotation.</title>
        <authorList>
            <consortium name="The Broad Institute Genomics Platform"/>
            <consortium name="The Broad Institute Genome Sequencing Center for Infectious Disease"/>
            <person name="Wu L."/>
            <person name="Ma J."/>
        </authorList>
    </citation>
    <scope>NUCLEOTIDE SEQUENCE [LARGE SCALE GENOMIC DNA]</scope>
    <source>
        <strain evidence="2 3">JCM 11896</strain>
    </source>
</reference>
<keyword evidence="3" id="KW-1185">Reference proteome</keyword>
<proteinExistence type="predicted"/>
<gene>
    <name evidence="2" type="ORF">GCM10009613_40180</name>
</gene>
<evidence type="ECO:0000313" key="3">
    <source>
        <dbReference type="Proteomes" id="UP001501414"/>
    </source>
</evidence>
<dbReference type="EMBL" id="BAAAJK010000024">
    <property type="protein sequence ID" value="GAA1393552.1"/>
    <property type="molecule type" value="Genomic_DNA"/>
</dbReference>
<name>A0ABN1XZ74_9PSEU</name>
<sequence length="129" mass="13798">MGWADEPDDTADRGHDTYWHDERDVPRLAGCLVALAAAAGRVVRHTGASCRRAGRRVLALLRGRPPGPCAAATGTCLLDGPGNLIVHPPHGPLVARRRRRRRDAGRDRCHGGTGSRCRTAPRRTGPSSG</sequence>
<protein>
    <submittedName>
        <fullName evidence="2">Uncharacterized protein</fullName>
    </submittedName>
</protein>
<organism evidence="2 3">
    <name type="scientific">Pseudonocardia kongjuensis</name>
    <dbReference type="NCBI Taxonomy" id="102227"/>
    <lineage>
        <taxon>Bacteria</taxon>
        <taxon>Bacillati</taxon>
        <taxon>Actinomycetota</taxon>
        <taxon>Actinomycetes</taxon>
        <taxon>Pseudonocardiales</taxon>
        <taxon>Pseudonocardiaceae</taxon>
        <taxon>Pseudonocardia</taxon>
    </lineage>
</organism>
<accession>A0ABN1XZ74</accession>
<comment type="caution">
    <text evidence="2">The sequence shown here is derived from an EMBL/GenBank/DDBJ whole genome shotgun (WGS) entry which is preliminary data.</text>
</comment>
<evidence type="ECO:0000313" key="2">
    <source>
        <dbReference type="EMBL" id="GAA1393552.1"/>
    </source>
</evidence>
<feature type="region of interest" description="Disordered" evidence="1">
    <location>
        <begin position="96"/>
        <end position="129"/>
    </location>
</feature>
<evidence type="ECO:0000256" key="1">
    <source>
        <dbReference type="SAM" id="MobiDB-lite"/>
    </source>
</evidence>
<dbReference type="Proteomes" id="UP001501414">
    <property type="component" value="Unassembled WGS sequence"/>
</dbReference>